<dbReference type="RefSeq" id="WP_289468773.1">
    <property type="nucleotide sequence ID" value="NZ_JAUCMM010000001.1"/>
</dbReference>
<sequence>MNEFTYYCLASVEDGTGDDLWAWSGNVEKGRHRPLEDTRSWLLRRLQQLLEGDLVSVGNFEYGDSDRAVWRPWPGDPDSLVERVAAIYTVDVEPDEVQFWDCYLMRTEHGSELYARERARRLSAGRDVVPRLRNVWDADGTVIEPLGDEIVV</sequence>
<protein>
    <recommendedName>
        <fullName evidence="3">DUF695 domain-containing protein</fullName>
    </recommendedName>
</protein>
<proteinExistence type="predicted"/>
<dbReference type="EMBL" id="JAUCMM010000001">
    <property type="protein sequence ID" value="MDM7886997.1"/>
    <property type="molecule type" value="Genomic_DNA"/>
</dbReference>
<dbReference type="Proteomes" id="UP001235720">
    <property type="component" value="Unassembled WGS sequence"/>
</dbReference>
<evidence type="ECO:0000313" key="1">
    <source>
        <dbReference type="EMBL" id="MDM7886997.1"/>
    </source>
</evidence>
<evidence type="ECO:0008006" key="3">
    <source>
        <dbReference type="Google" id="ProtNLM"/>
    </source>
</evidence>
<evidence type="ECO:0000313" key="2">
    <source>
        <dbReference type="Proteomes" id="UP001235720"/>
    </source>
</evidence>
<accession>A0ABT7TDF3</accession>
<gene>
    <name evidence="1" type="ORF">QUG98_00890</name>
</gene>
<reference evidence="1 2" key="1">
    <citation type="submission" date="2023-06" db="EMBL/GenBank/DDBJ databases">
        <authorList>
            <person name="Feng G."/>
            <person name="Li J."/>
            <person name="Zhu H."/>
        </authorList>
    </citation>
    <scope>NUCLEOTIDE SEQUENCE [LARGE SCALE GENOMIC DNA]</scope>
    <source>
        <strain evidence="1 2">RHCJP20</strain>
    </source>
</reference>
<name>A0ABT7TDF3_9MICO</name>
<keyword evidence="2" id="KW-1185">Reference proteome</keyword>
<comment type="caution">
    <text evidence="1">The sequence shown here is derived from an EMBL/GenBank/DDBJ whole genome shotgun (WGS) entry which is preliminary data.</text>
</comment>
<organism evidence="1 2">
    <name type="scientific">Curtobacterium subtropicum</name>
    <dbReference type="NCBI Taxonomy" id="3055138"/>
    <lineage>
        <taxon>Bacteria</taxon>
        <taxon>Bacillati</taxon>
        <taxon>Actinomycetota</taxon>
        <taxon>Actinomycetes</taxon>
        <taxon>Micrococcales</taxon>
        <taxon>Microbacteriaceae</taxon>
        <taxon>Curtobacterium</taxon>
    </lineage>
</organism>